<comment type="caution">
    <text evidence="1">The sequence shown here is derived from an EMBL/GenBank/DDBJ whole genome shotgun (WGS) entry which is preliminary data.</text>
</comment>
<keyword evidence="2" id="KW-1185">Reference proteome</keyword>
<protein>
    <submittedName>
        <fullName evidence="1">Uncharacterized protein</fullName>
    </submittedName>
</protein>
<evidence type="ECO:0000313" key="2">
    <source>
        <dbReference type="Proteomes" id="UP001457282"/>
    </source>
</evidence>
<dbReference type="InterPro" id="IPR004158">
    <property type="entry name" value="DUF247_pln"/>
</dbReference>
<organism evidence="1 2">
    <name type="scientific">Rubus argutus</name>
    <name type="common">Southern blackberry</name>
    <dbReference type="NCBI Taxonomy" id="59490"/>
    <lineage>
        <taxon>Eukaryota</taxon>
        <taxon>Viridiplantae</taxon>
        <taxon>Streptophyta</taxon>
        <taxon>Embryophyta</taxon>
        <taxon>Tracheophyta</taxon>
        <taxon>Spermatophyta</taxon>
        <taxon>Magnoliopsida</taxon>
        <taxon>eudicotyledons</taxon>
        <taxon>Gunneridae</taxon>
        <taxon>Pentapetalae</taxon>
        <taxon>rosids</taxon>
        <taxon>fabids</taxon>
        <taxon>Rosales</taxon>
        <taxon>Rosaceae</taxon>
        <taxon>Rosoideae</taxon>
        <taxon>Rosoideae incertae sedis</taxon>
        <taxon>Rubus</taxon>
    </lineage>
</organism>
<dbReference type="EMBL" id="JBEDUW010000003">
    <property type="protein sequence ID" value="KAK9936773.1"/>
    <property type="molecule type" value="Genomic_DNA"/>
</dbReference>
<evidence type="ECO:0000313" key="1">
    <source>
        <dbReference type="EMBL" id="KAK9936773.1"/>
    </source>
</evidence>
<dbReference type="PANTHER" id="PTHR31170:SF17">
    <property type="match status" value="1"/>
</dbReference>
<dbReference type="Proteomes" id="UP001457282">
    <property type="component" value="Unassembled WGS sequence"/>
</dbReference>
<name>A0AAW1XIZ2_RUBAR</name>
<gene>
    <name evidence="1" type="ORF">M0R45_013597</name>
</gene>
<accession>A0AAW1XIZ2</accession>
<proteinExistence type="predicted"/>
<dbReference type="Pfam" id="PF03140">
    <property type="entry name" value="DUF247"/>
    <property type="match status" value="3"/>
</dbReference>
<reference evidence="1 2" key="1">
    <citation type="journal article" date="2023" name="G3 (Bethesda)">
        <title>A chromosome-length genome assembly and annotation of blackberry (Rubus argutus, cv. 'Hillquist').</title>
        <authorList>
            <person name="Bruna T."/>
            <person name="Aryal R."/>
            <person name="Dudchenko O."/>
            <person name="Sargent D.J."/>
            <person name="Mead D."/>
            <person name="Buti M."/>
            <person name="Cavallini A."/>
            <person name="Hytonen T."/>
            <person name="Andres J."/>
            <person name="Pham M."/>
            <person name="Weisz D."/>
            <person name="Mascagni F."/>
            <person name="Usai G."/>
            <person name="Natali L."/>
            <person name="Bassil N."/>
            <person name="Fernandez G.E."/>
            <person name="Lomsadze A."/>
            <person name="Armour M."/>
            <person name="Olukolu B."/>
            <person name="Poorten T."/>
            <person name="Britton C."/>
            <person name="Davik J."/>
            <person name="Ashrafi H."/>
            <person name="Aiden E.L."/>
            <person name="Borodovsky M."/>
            <person name="Worthington M."/>
        </authorList>
    </citation>
    <scope>NUCLEOTIDE SEQUENCE [LARGE SCALE GENOMIC DNA]</scope>
    <source>
        <strain evidence="1">PI 553951</strain>
    </source>
</reference>
<sequence length="283" mass="32605">MAGEGDIEKGEVNASVQVLVPRPVEQWERALLRHDSPMPSTCCIFRVPEVLRRQDILAYEPDIVSIGPFHRGTLSRRQDEDDPIFNVPCTLEYIYHDLLLLENQLPWSVLEFFYRLIEEGTPEKDLSVVVVDFFRRSVVYPSIFSYRKAESPGSHRVFTIPPLAIDERTGPMFRNLMAFEQCYHSCKHLITSYAVLMDNLIDTNKDVNFLCEEGIVANWLSAEVATKFFNNLYKDTTVVNFHYKKLCDDVHEYHNNTWNSLYPPGAHLLADHIYSGDLLSSLA</sequence>
<dbReference type="PANTHER" id="PTHR31170">
    <property type="entry name" value="BNAC04G53230D PROTEIN"/>
    <property type="match status" value="1"/>
</dbReference>
<dbReference type="AlphaFoldDB" id="A0AAW1XIZ2"/>